<sequence>MEADSTIVVSKIAIKNSIQLHSASCTESMWLNVQDLYYPGKYAFSLPIYEAAADKNHAMHCGTGLPVRRDLQSPYSPQFRI</sequence>
<organism evidence="1 2">
    <name type="scientific">Caballeronia calidae</name>
    <dbReference type="NCBI Taxonomy" id="1777139"/>
    <lineage>
        <taxon>Bacteria</taxon>
        <taxon>Pseudomonadati</taxon>
        <taxon>Pseudomonadota</taxon>
        <taxon>Betaproteobacteria</taxon>
        <taxon>Burkholderiales</taxon>
        <taxon>Burkholderiaceae</taxon>
        <taxon>Caballeronia</taxon>
    </lineage>
</organism>
<proteinExistence type="predicted"/>
<dbReference type="EMBL" id="FCOX02000001">
    <property type="protein sequence ID" value="SAK41938.1"/>
    <property type="molecule type" value="Genomic_DNA"/>
</dbReference>
<protein>
    <submittedName>
        <fullName evidence="1">Uncharacterized protein</fullName>
    </submittedName>
</protein>
<gene>
    <name evidence="1" type="ORF">AWB78_00267</name>
</gene>
<evidence type="ECO:0000313" key="2">
    <source>
        <dbReference type="Proteomes" id="UP000071859"/>
    </source>
</evidence>
<evidence type="ECO:0000313" key="1">
    <source>
        <dbReference type="EMBL" id="SAK41938.1"/>
    </source>
</evidence>
<dbReference type="AlphaFoldDB" id="A0A157Z8V0"/>
<dbReference type="Proteomes" id="UP000071859">
    <property type="component" value="Unassembled WGS sequence"/>
</dbReference>
<accession>A0A157Z8V0</accession>
<reference evidence="1" key="1">
    <citation type="submission" date="2016-01" db="EMBL/GenBank/DDBJ databases">
        <authorList>
            <person name="Peeters C."/>
        </authorList>
    </citation>
    <scope>NUCLEOTIDE SEQUENCE</scope>
    <source>
        <strain evidence="1">LMG 29321</strain>
    </source>
</reference>
<comment type="caution">
    <text evidence="1">The sequence shown here is derived from an EMBL/GenBank/DDBJ whole genome shotgun (WGS) entry which is preliminary data.</text>
</comment>
<name>A0A157Z8V0_9BURK</name>
<keyword evidence="2" id="KW-1185">Reference proteome</keyword>